<gene>
    <name evidence="2" type="ORF">SAMN05444392_102266</name>
</gene>
<dbReference type="Proteomes" id="UP000184476">
    <property type="component" value="Unassembled WGS sequence"/>
</dbReference>
<proteinExistence type="predicted"/>
<keyword evidence="3" id="KW-1185">Reference proteome</keyword>
<feature type="transmembrane region" description="Helical" evidence="1">
    <location>
        <begin position="42"/>
        <end position="60"/>
    </location>
</feature>
<dbReference type="EMBL" id="FQVL01000002">
    <property type="protein sequence ID" value="SHE66007.1"/>
    <property type="molecule type" value="Genomic_DNA"/>
</dbReference>
<keyword evidence="1" id="KW-0812">Transmembrane</keyword>
<keyword evidence="1" id="KW-1133">Transmembrane helix</keyword>
<evidence type="ECO:0000256" key="1">
    <source>
        <dbReference type="SAM" id="Phobius"/>
    </source>
</evidence>
<accession>A0A1M4VAU7</accession>
<dbReference type="RefSeq" id="WP_073153643.1">
    <property type="nucleotide sequence ID" value="NZ_FQVL01000002.1"/>
</dbReference>
<dbReference type="STRING" id="112248.SAMN05444392_102266"/>
<dbReference type="AlphaFoldDB" id="A0A1M4VAU7"/>
<evidence type="ECO:0000313" key="2">
    <source>
        <dbReference type="EMBL" id="SHE66007.1"/>
    </source>
</evidence>
<organism evidence="2 3">
    <name type="scientific">Seinonella peptonophila</name>
    <dbReference type="NCBI Taxonomy" id="112248"/>
    <lineage>
        <taxon>Bacteria</taxon>
        <taxon>Bacillati</taxon>
        <taxon>Bacillota</taxon>
        <taxon>Bacilli</taxon>
        <taxon>Bacillales</taxon>
        <taxon>Thermoactinomycetaceae</taxon>
        <taxon>Seinonella</taxon>
    </lineage>
</organism>
<evidence type="ECO:0000313" key="3">
    <source>
        <dbReference type="Proteomes" id="UP000184476"/>
    </source>
</evidence>
<dbReference type="OrthoDB" id="9954636at2"/>
<protein>
    <recommendedName>
        <fullName evidence="4">Holin</fullName>
    </recommendedName>
</protein>
<reference evidence="2 3" key="1">
    <citation type="submission" date="2016-11" db="EMBL/GenBank/DDBJ databases">
        <authorList>
            <person name="Jaros S."/>
            <person name="Januszkiewicz K."/>
            <person name="Wedrychowicz H."/>
        </authorList>
    </citation>
    <scope>NUCLEOTIDE SEQUENCE [LARGE SCALE GENOMIC DNA]</scope>
    <source>
        <strain evidence="2 3">DSM 44666</strain>
    </source>
</reference>
<sequence length="69" mass="7477">MNLISVILRDPKAAGLLFAFLKVLFASVGVNITDGQLLQWEEFFNLVCSIAIALGIFGYSPTDSKGVDK</sequence>
<name>A0A1M4VAU7_9BACL</name>
<evidence type="ECO:0008006" key="4">
    <source>
        <dbReference type="Google" id="ProtNLM"/>
    </source>
</evidence>
<keyword evidence="1" id="KW-0472">Membrane</keyword>